<feature type="domain" description="DUF58" evidence="2">
    <location>
        <begin position="214"/>
        <end position="344"/>
    </location>
</feature>
<dbReference type="Pfam" id="PF01882">
    <property type="entry name" value="DUF58"/>
    <property type="match status" value="1"/>
</dbReference>
<dbReference type="AlphaFoldDB" id="A0A081C2S5"/>
<feature type="transmembrane region" description="Helical" evidence="1">
    <location>
        <begin position="47"/>
        <end position="70"/>
    </location>
</feature>
<dbReference type="STRING" id="1499967.U27_05855"/>
<dbReference type="PANTHER" id="PTHR34351:SF1">
    <property type="entry name" value="SLR1927 PROTEIN"/>
    <property type="match status" value="1"/>
</dbReference>
<evidence type="ECO:0000256" key="1">
    <source>
        <dbReference type="SAM" id="Phobius"/>
    </source>
</evidence>
<accession>A0A081C2S5</accession>
<keyword evidence="1" id="KW-0472">Membrane</keyword>
<keyword evidence="4" id="KW-1185">Reference proteome</keyword>
<keyword evidence="1" id="KW-0812">Transmembrane</keyword>
<organism evidence="3">
    <name type="scientific">Vecturithrix granuli</name>
    <dbReference type="NCBI Taxonomy" id="1499967"/>
    <lineage>
        <taxon>Bacteria</taxon>
        <taxon>Candidatus Moduliflexota</taxon>
        <taxon>Candidatus Vecturitrichia</taxon>
        <taxon>Candidatus Vecturitrichales</taxon>
        <taxon>Candidatus Vecturitrichaceae</taxon>
        <taxon>Candidatus Vecturithrix</taxon>
    </lineage>
</organism>
<evidence type="ECO:0000259" key="2">
    <source>
        <dbReference type="Pfam" id="PF01882"/>
    </source>
</evidence>
<keyword evidence="1" id="KW-1133">Transmembrane helix</keyword>
<dbReference type="eggNOG" id="COG1721">
    <property type="taxonomic scope" value="Bacteria"/>
</dbReference>
<proteinExistence type="predicted"/>
<sequence length="376" mass="43294">MTLRKILRYLQKWLRPPRSLRITKAGWKFLGLTTIVGLAAVNTSNNLLYLVFGCMLSFITASGVLSELMLRKIRLERSFLRHIFAQQATPVSMAITNRKKYVPSFSLLIEDFTQERHTEQRCYLLKIPAHSTETITYPVTFRQRGLHHPGKIRISTRFPFGFFLKSATFVEMDEDVLVYPRLEQLQPADLPQQASLLGDSWASKKGRGTEVYSIREYVHGDESTRIHWKSTAKFAKLMTREFEEEQKKKVSLILDVSFPSKNTPGTFYQDVEHAITLAASYIMHFIKQDFQLQLITPVQRTPFDRGQHHLFRLLRILALLQPSNGHSRQNLARAIQQIARADVMKILICVNTLEYASHGGFAKVVTVSSREQAREI</sequence>
<gene>
    <name evidence="3" type="ORF">U27_05855</name>
</gene>
<reference evidence="3" key="1">
    <citation type="journal article" date="2015" name="PeerJ">
        <title>First genomic representation of candidate bacterial phylum KSB3 points to enhanced environmental sensing as a trigger of wastewater bulking.</title>
        <authorList>
            <person name="Sekiguchi Y."/>
            <person name="Ohashi A."/>
            <person name="Parks D.H."/>
            <person name="Yamauchi T."/>
            <person name="Tyson G.W."/>
            <person name="Hugenholtz P."/>
        </authorList>
    </citation>
    <scope>NUCLEOTIDE SEQUENCE [LARGE SCALE GENOMIC DNA]</scope>
</reference>
<evidence type="ECO:0000313" key="4">
    <source>
        <dbReference type="Proteomes" id="UP000030661"/>
    </source>
</evidence>
<dbReference type="EMBL" id="DF820468">
    <property type="protein sequence ID" value="GAK58880.1"/>
    <property type="molecule type" value="Genomic_DNA"/>
</dbReference>
<name>A0A081C2S5_VECG1</name>
<dbReference type="Proteomes" id="UP000030661">
    <property type="component" value="Unassembled WGS sequence"/>
</dbReference>
<dbReference type="InterPro" id="IPR002881">
    <property type="entry name" value="DUF58"/>
</dbReference>
<evidence type="ECO:0000313" key="3">
    <source>
        <dbReference type="EMBL" id="GAK58880.1"/>
    </source>
</evidence>
<dbReference type="PANTHER" id="PTHR34351">
    <property type="entry name" value="SLR1927 PROTEIN-RELATED"/>
    <property type="match status" value="1"/>
</dbReference>
<dbReference type="HOGENOM" id="CLU_054568_1_1_0"/>
<protein>
    <recommendedName>
        <fullName evidence="2">DUF58 domain-containing protein</fullName>
    </recommendedName>
</protein>